<name>A0A2T6APU6_9RHOB</name>
<protein>
    <submittedName>
        <fullName evidence="3">AMP-binding enzyme</fullName>
    </submittedName>
</protein>
<evidence type="ECO:0000313" key="3">
    <source>
        <dbReference type="EMBL" id="PTX45843.1"/>
    </source>
</evidence>
<dbReference type="GO" id="GO:0070566">
    <property type="term" value="F:adenylyltransferase activity"/>
    <property type="evidence" value="ECO:0007669"/>
    <property type="project" value="TreeGrafter"/>
</dbReference>
<comment type="similarity">
    <text evidence="1">Belongs to the ATP-dependent AMP-binding enzyme family.</text>
</comment>
<comment type="caution">
    <text evidence="3">The sequence shown here is derived from an EMBL/GenBank/DDBJ whole genome shotgun (WGS) entry which is preliminary data.</text>
</comment>
<dbReference type="PANTHER" id="PTHR22754">
    <property type="entry name" value="DISCO-INTERACTING PROTEIN 2 DIP2 -RELATED"/>
    <property type="match status" value="1"/>
</dbReference>
<dbReference type="EMBL" id="QBKN01000019">
    <property type="protein sequence ID" value="PTX45843.1"/>
    <property type="molecule type" value="Genomic_DNA"/>
</dbReference>
<dbReference type="SUPFAM" id="SSF56801">
    <property type="entry name" value="Acetyl-CoA synthetase-like"/>
    <property type="match status" value="1"/>
</dbReference>
<dbReference type="GO" id="GO:0005886">
    <property type="term" value="C:plasma membrane"/>
    <property type="evidence" value="ECO:0007669"/>
    <property type="project" value="TreeGrafter"/>
</dbReference>
<keyword evidence="4" id="KW-1185">Reference proteome</keyword>
<dbReference type="AlphaFoldDB" id="A0A2T6APU6"/>
<reference evidence="3 4" key="1">
    <citation type="submission" date="2018-04" db="EMBL/GenBank/DDBJ databases">
        <title>Genomic Encyclopedia of Archaeal and Bacterial Type Strains, Phase II (KMG-II): from individual species to whole genera.</title>
        <authorList>
            <person name="Goeker M."/>
        </authorList>
    </citation>
    <scope>NUCLEOTIDE SEQUENCE [LARGE SCALE GENOMIC DNA]</scope>
    <source>
        <strain evidence="3 4">DSM 29329</strain>
    </source>
</reference>
<accession>A0A2T6APU6</accession>
<feature type="domain" description="AMP-dependent synthetase/ligase" evidence="2">
    <location>
        <begin position="24"/>
        <end position="306"/>
    </location>
</feature>
<evidence type="ECO:0000259" key="2">
    <source>
        <dbReference type="Pfam" id="PF00501"/>
    </source>
</evidence>
<dbReference type="Gene3D" id="3.40.50.12780">
    <property type="entry name" value="N-terminal domain of ligase-like"/>
    <property type="match status" value="1"/>
</dbReference>
<gene>
    <name evidence="3" type="ORF">C8N44_1191</name>
</gene>
<organism evidence="3 4">
    <name type="scientific">Allosediminivita pacifica</name>
    <dbReference type="NCBI Taxonomy" id="1267769"/>
    <lineage>
        <taxon>Bacteria</taxon>
        <taxon>Pseudomonadati</taxon>
        <taxon>Pseudomonadota</taxon>
        <taxon>Alphaproteobacteria</taxon>
        <taxon>Rhodobacterales</taxon>
        <taxon>Paracoccaceae</taxon>
        <taxon>Allosediminivita</taxon>
    </lineage>
</organism>
<dbReference type="OrthoDB" id="9803968at2"/>
<dbReference type="Proteomes" id="UP000244069">
    <property type="component" value="Unassembled WGS sequence"/>
</dbReference>
<dbReference type="RefSeq" id="WP_107977513.1">
    <property type="nucleotide sequence ID" value="NZ_BMEZ01000020.1"/>
</dbReference>
<dbReference type="GO" id="GO:0006633">
    <property type="term" value="P:fatty acid biosynthetic process"/>
    <property type="evidence" value="ECO:0007669"/>
    <property type="project" value="TreeGrafter"/>
</dbReference>
<dbReference type="InterPro" id="IPR042099">
    <property type="entry name" value="ANL_N_sf"/>
</dbReference>
<proteinExistence type="inferred from homology"/>
<dbReference type="PANTHER" id="PTHR22754:SF32">
    <property type="entry name" value="DISCO-INTERACTING PROTEIN 2"/>
    <property type="match status" value="1"/>
</dbReference>
<dbReference type="Pfam" id="PF00501">
    <property type="entry name" value="AMP-binding"/>
    <property type="match status" value="1"/>
</dbReference>
<evidence type="ECO:0000256" key="1">
    <source>
        <dbReference type="ARBA" id="ARBA00006432"/>
    </source>
</evidence>
<evidence type="ECO:0000313" key="4">
    <source>
        <dbReference type="Proteomes" id="UP000244069"/>
    </source>
</evidence>
<sequence length="318" mass="33637">MRPEAPLSEALMRAFEARAEAEQIVFRSRSGARQAFRGADLSSMAGEMAQTLQLWLGSAPCRIVVALPAGPDFVTLLLGGVLAGVTVVPVPVPRHGSHTERFRHIVADSRASAVICLPEHLGIITAELTRQGPASCPVVPLPLNPARLPEPTRAAGDTARLAVIQYTSGSTRFPKGVAITGDNILANAGLVARSWGLGPASRFVNWLPHYHDMGLMGGILTPLLCGGFSAQMSPLDFIRKPALWPEAVSDERATISGGPAFAFAECVQRVTADQIAGMDLSTWSRAFCGAEPVPAELPELFHAHFAPAGLSRAAALML</sequence>
<dbReference type="InterPro" id="IPR000873">
    <property type="entry name" value="AMP-dep_synth/lig_dom"/>
</dbReference>